<gene>
    <name evidence="8" type="ORF">ILEXP_LOCUS13449</name>
</gene>
<feature type="transmembrane region" description="Helical" evidence="7">
    <location>
        <begin position="166"/>
        <end position="192"/>
    </location>
</feature>
<evidence type="ECO:0000256" key="7">
    <source>
        <dbReference type="SAM" id="Phobius"/>
    </source>
</evidence>
<accession>A0ABC8RRJ8</accession>
<dbReference type="AlphaFoldDB" id="A0ABC8RRJ8"/>
<protein>
    <recommendedName>
        <fullName evidence="10">Transmembrane protein</fullName>
    </recommendedName>
</protein>
<sequence>MAVTHADLRPGRRSTELGSKTGAFLMVLCILFGLFCFILSLIAEASRSKVTWVSTRENGEEERYECTYSGSGKTPLLCAASAFMALAIAMVVQHTYLLIAVSKSTSSALVTWDLDSDFAKTLTWQAGFFFVTTWMCFAVGEILLLIGISVESGHLKHWSTPRSGCLIIGQGLFSAAGVFGLATVCLAAGLYITALRAQRLIQGQENVRREVWEASALHASPPTSPGHHLATAANETPMIRQNQNDQHLLAHYLSAFDKHSNLV</sequence>
<organism evidence="8 9">
    <name type="scientific">Ilex paraguariensis</name>
    <name type="common">yerba mate</name>
    <dbReference type="NCBI Taxonomy" id="185542"/>
    <lineage>
        <taxon>Eukaryota</taxon>
        <taxon>Viridiplantae</taxon>
        <taxon>Streptophyta</taxon>
        <taxon>Embryophyta</taxon>
        <taxon>Tracheophyta</taxon>
        <taxon>Spermatophyta</taxon>
        <taxon>Magnoliopsida</taxon>
        <taxon>eudicotyledons</taxon>
        <taxon>Gunneridae</taxon>
        <taxon>Pentapetalae</taxon>
        <taxon>asterids</taxon>
        <taxon>campanulids</taxon>
        <taxon>Aquifoliales</taxon>
        <taxon>Aquifoliaceae</taxon>
        <taxon>Ilex</taxon>
    </lineage>
</organism>
<feature type="transmembrane region" description="Helical" evidence="7">
    <location>
        <begin position="21"/>
        <end position="43"/>
    </location>
</feature>
<proteinExistence type="inferred from homology"/>
<comment type="similarity">
    <text evidence="6">Belongs to the DESIGUAL family.</text>
</comment>
<evidence type="ECO:0000256" key="4">
    <source>
        <dbReference type="ARBA" id="ARBA00022989"/>
    </source>
</evidence>
<evidence type="ECO:0000256" key="1">
    <source>
        <dbReference type="ARBA" id="ARBA00004127"/>
    </source>
</evidence>
<comment type="caution">
    <text evidence="8">The sequence shown here is derived from an EMBL/GenBank/DDBJ whole genome shotgun (WGS) entry which is preliminary data.</text>
</comment>
<evidence type="ECO:0000256" key="6">
    <source>
        <dbReference type="ARBA" id="ARBA00029467"/>
    </source>
</evidence>
<dbReference type="InterPro" id="IPR009606">
    <property type="entry name" value="DEAL/Modifying_wall_lignin1/2"/>
</dbReference>
<keyword evidence="2 7" id="KW-0812">Transmembrane</keyword>
<keyword evidence="4 7" id="KW-1133">Transmembrane helix</keyword>
<comment type="subcellular location">
    <subcellularLocation>
        <location evidence="1">Endomembrane system</location>
        <topology evidence="1">Multi-pass membrane protein</topology>
    </subcellularLocation>
</comment>
<feature type="transmembrane region" description="Helical" evidence="7">
    <location>
        <begin position="79"/>
        <end position="101"/>
    </location>
</feature>
<dbReference type="Proteomes" id="UP001642360">
    <property type="component" value="Unassembled WGS sequence"/>
</dbReference>
<evidence type="ECO:0008006" key="10">
    <source>
        <dbReference type="Google" id="ProtNLM"/>
    </source>
</evidence>
<feature type="transmembrane region" description="Helical" evidence="7">
    <location>
        <begin position="122"/>
        <end position="146"/>
    </location>
</feature>
<evidence type="ECO:0000313" key="8">
    <source>
        <dbReference type="EMBL" id="CAK9145629.1"/>
    </source>
</evidence>
<reference evidence="8 9" key="1">
    <citation type="submission" date="2024-02" db="EMBL/GenBank/DDBJ databases">
        <authorList>
            <person name="Vignale AGUSTIN F."/>
            <person name="Sosa J E."/>
            <person name="Modenutti C."/>
        </authorList>
    </citation>
    <scope>NUCLEOTIDE SEQUENCE [LARGE SCALE GENOMIC DNA]</scope>
</reference>
<evidence type="ECO:0000256" key="3">
    <source>
        <dbReference type="ARBA" id="ARBA00022729"/>
    </source>
</evidence>
<evidence type="ECO:0000256" key="2">
    <source>
        <dbReference type="ARBA" id="ARBA00022692"/>
    </source>
</evidence>
<keyword evidence="9" id="KW-1185">Reference proteome</keyword>
<evidence type="ECO:0000256" key="5">
    <source>
        <dbReference type="ARBA" id="ARBA00023136"/>
    </source>
</evidence>
<dbReference type="InterPro" id="IPR052222">
    <property type="entry name" value="DESIGUAL"/>
</dbReference>
<evidence type="ECO:0000313" key="9">
    <source>
        <dbReference type="Proteomes" id="UP001642360"/>
    </source>
</evidence>
<dbReference type="GO" id="GO:0012505">
    <property type="term" value="C:endomembrane system"/>
    <property type="evidence" value="ECO:0007669"/>
    <property type="project" value="UniProtKB-SubCell"/>
</dbReference>
<keyword evidence="3" id="KW-0732">Signal</keyword>
<name>A0ABC8RRJ8_9AQUA</name>
<dbReference type="Pfam" id="PF06749">
    <property type="entry name" value="DUF1218"/>
    <property type="match status" value="1"/>
</dbReference>
<dbReference type="PANTHER" id="PTHR31769">
    <property type="entry name" value="OS07G0462200 PROTEIN-RELATED"/>
    <property type="match status" value="1"/>
</dbReference>
<keyword evidence="5 7" id="KW-0472">Membrane</keyword>
<dbReference type="EMBL" id="CAUOFW020001502">
    <property type="protein sequence ID" value="CAK9145629.1"/>
    <property type="molecule type" value="Genomic_DNA"/>
</dbReference>